<accession>A0A0F9KXF4</accession>
<keyword evidence="1" id="KW-1133">Transmembrane helix</keyword>
<proteinExistence type="predicted"/>
<gene>
    <name evidence="2" type="ORF">LCGC14_1349060</name>
</gene>
<keyword evidence="1" id="KW-0472">Membrane</keyword>
<sequence>MSDQFMSFIEGILIGVATTVSIIAIAGGL</sequence>
<feature type="transmembrane region" description="Helical" evidence="1">
    <location>
        <begin position="6"/>
        <end position="26"/>
    </location>
</feature>
<comment type="caution">
    <text evidence="2">The sequence shown here is derived from an EMBL/GenBank/DDBJ whole genome shotgun (WGS) entry which is preliminary data.</text>
</comment>
<organism evidence="2">
    <name type="scientific">marine sediment metagenome</name>
    <dbReference type="NCBI Taxonomy" id="412755"/>
    <lineage>
        <taxon>unclassified sequences</taxon>
        <taxon>metagenomes</taxon>
        <taxon>ecological metagenomes</taxon>
    </lineage>
</organism>
<protein>
    <submittedName>
        <fullName evidence="2">Uncharacterized protein</fullName>
    </submittedName>
</protein>
<evidence type="ECO:0000313" key="2">
    <source>
        <dbReference type="EMBL" id="KKM79516.1"/>
    </source>
</evidence>
<name>A0A0F9KXF4_9ZZZZ</name>
<keyword evidence="1" id="KW-0812">Transmembrane</keyword>
<reference evidence="2" key="1">
    <citation type="journal article" date="2015" name="Nature">
        <title>Complex archaea that bridge the gap between prokaryotes and eukaryotes.</title>
        <authorList>
            <person name="Spang A."/>
            <person name="Saw J.H."/>
            <person name="Jorgensen S.L."/>
            <person name="Zaremba-Niedzwiedzka K."/>
            <person name="Martijn J."/>
            <person name="Lind A.E."/>
            <person name="van Eijk R."/>
            <person name="Schleper C."/>
            <person name="Guy L."/>
            <person name="Ettema T.J."/>
        </authorList>
    </citation>
    <scope>NUCLEOTIDE SEQUENCE</scope>
</reference>
<dbReference type="EMBL" id="LAZR01008322">
    <property type="protein sequence ID" value="KKM79516.1"/>
    <property type="molecule type" value="Genomic_DNA"/>
</dbReference>
<evidence type="ECO:0000256" key="1">
    <source>
        <dbReference type="SAM" id="Phobius"/>
    </source>
</evidence>
<dbReference type="AlphaFoldDB" id="A0A0F9KXF4"/>